<feature type="chain" id="PRO_5046272787" evidence="1">
    <location>
        <begin position="29"/>
        <end position="125"/>
    </location>
</feature>
<dbReference type="Gene3D" id="2.60.40.10">
    <property type="entry name" value="Immunoglobulins"/>
    <property type="match status" value="1"/>
</dbReference>
<dbReference type="InterPro" id="IPR022409">
    <property type="entry name" value="PKD/Chitinase_dom"/>
</dbReference>
<feature type="domain" description="PKD" evidence="2">
    <location>
        <begin position="56"/>
        <end position="112"/>
    </location>
</feature>
<dbReference type="InterPro" id="IPR013783">
    <property type="entry name" value="Ig-like_fold"/>
</dbReference>
<proteinExistence type="predicted"/>
<dbReference type="PROSITE" id="PS50093">
    <property type="entry name" value="PKD"/>
    <property type="match status" value="1"/>
</dbReference>
<reference evidence="3" key="1">
    <citation type="submission" date="2023-06" db="EMBL/GenBank/DDBJ databases">
        <title>Robiginitalea aurantiacus sp. nov. and Algoriphagus sediminis sp. nov., isolated from coastal sediment.</title>
        <authorList>
            <person name="Zhou Z.Y."/>
            <person name="An J."/>
            <person name="Jia Y.W."/>
            <person name="Du Z.J."/>
        </authorList>
    </citation>
    <scope>NUCLEOTIDE SEQUENCE</scope>
    <source>
        <strain evidence="3">M39</strain>
    </source>
</reference>
<comment type="caution">
    <text evidence="3">The sequence shown here is derived from an EMBL/GenBank/DDBJ whole genome shotgun (WGS) entry which is preliminary data.</text>
</comment>
<dbReference type="RefSeq" id="WP_289725992.1">
    <property type="nucleotide sequence ID" value="NZ_JAUDUY010000012.1"/>
</dbReference>
<gene>
    <name evidence="3" type="ORF">QU605_14205</name>
</gene>
<dbReference type="InterPro" id="IPR000601">
    <property type="entry name" value="PKD_dom"/>
</dbReference>
<evidence type="ECO:0000259" key="2">
    <source>
        <dbReference type="PROSITE" id="PS50093"/>
    </source>
</evidence>
<keyword evidence="1" id="KW-0732">Signal</keyword>
<organism evidence="3 4">
    <name type="scientific">Robiginitalea aurantiaca</name>
    <dbReference type="NCBI Taxonomy" id="3056915"/>
    <lineage>
        <taxon>Bacteria</taxon>
        <taxon>Pseudomonadati</taxon>
        <taxon>Bacteroidota</taxon>
        <taxon>Flavobacteriia</taxon>
        <taxon>Flavobacteriales</taxon>
        <taxon>Flavobacteriaceae</taxon>
        <taxon>Robiginitalea</taxon>
    </lineage>
</organism>
<dbReference type="EMBL" id="JAUDUY010000012">
    <property type="protein sequence ID" value="MDM9632627.1"/>
    <property type="molecule type" value="Genomic_DNA"/>
</dbReference>
<keyword evidence="4" id="KW-1185">Reference proteome</keyword>
<accession>A0ABT7WI66</accession>
<evidence type="ECO:0000313" key="3">
    <source>
        <dbReference type="EMBL" id="MDM9632627.1"/>
    </source>
</evidence>
<protein>
    <submittedName>
        <fullName evidence="3">PKD domain-containing protein</fullName>
    </submittedName>
</protein>
<dbReference type="Proteomes" id="UP001174839">
    <property type="component" value="Unassembled WGS sequence"/>
</dbReference>
<dbReference type="SMART" id="SM00089">
    <property type="entry name" value="PKD"/>
    <property type="match status" value="1"/>
</dbReference>
<dbReference type="Pfam" id="PF18911">
    <property type="entry name" value="PKD_4"/>
    <property type="match status" value="1"/>
</dbReference>
<dbReference type="InterPro" id="IPR035986">
    <property type="entry name" value="PKD_dom_sf"/>
</dbReference>
<evidence type="ECO:0000313" key="4">
    <source>
        <dbReference type="Proteomes" id="UP001174839"/>
    </source>
</evidence>
<dbReference type="CDD" id="cd00146">
    <property type="entry name" value="PKD"/>
    <property type="match status" value="1"/>
</dbReference>
<dbReference type="SUPFAM" id="SSF49299">
    <property type="entry name" value="PKD domain"/>
    <property type="match status" value="1"/>
</dbReference>
<evidence type="ECO:0000256" key="1">
    <source>
        <dbReference type="SAM" id="SignalP"/>
    </source>
</evidence>
<feature type="signal peptide" evidence="1">
    <location>
        <begin position="1"/>
        <end position="28"/>
    </location>
</feature>
<sequence length="125" mass="13306">MISQSVMRSFLSTCLAGLTLFVFLVSCSGDDDTPQEINCEQEAARVQIEDDNDLGGMTVQFEVQYSGDLPIASVNWDFGDGTKGSGNSVSHLYVNSGTYSVQALVVLNLGGAECIADPETTVTIQ</sequence>
<name>A0ABT7WI66_9FLAO</name>